<evidence type="ECO:0000313" key="1">
    <source>
        <dbReference type="EMBL" id="SKB45108.1"/>
    </source>
</evidence>
<accession>A0A1T5BD06</accession>
<dbReference type="Proteomes" id="UP000190044">
    <property type="component" value="Unassembled WGS sequence"/>
</dbReference>
<keyword evidence="2" id="KW-1185">Reference proteome</keyword>
<gene>
    <name evidence="1" type="ORF">SAMN06295937_1006102</name>
</gene>
<sequence>MRDSFASPGIELPSPTLSARLREMADYLAAPGAERLTEEQRALALGIARRLIVDVASRLDEGIDPAALWDDWIRGGIPGAERLAAPCFARGEEHRWREQSAQRAAPPLVPLPDEVAGAAGEGDIPAADAPMSDANRFYLALQIADRRRADALGNPCIAVADLDTDLFRALLLDIAAWRLVELGSAQADAARLGDAVRNALAQQARETGIDAAAAGWHRALEAEGALAETAAHAIARHDWPALIALAAAAHRQRYSAMALRLLTAETAALPSLLAPLRIDRAAIAPLEASLSLLPCRTISGSAAPDEDYAALLTARAGGAAPPAEGGT</sequence>
<organism evidence="1 2">
    <name type="scientific">Sphingopyxis flava</name>
    <dbReference type="NCBI Taxonomy" id="1507287"/>
    <lineage>
        <taxon>Bacteria</taxon>
        <taxon>Pseudomonadati</taxon>
        <taxon>Pseudomonadota</taxon>
        <taxon>Alphaproteobacteria</taxon>
        <taxon>Sphingomonadales</taxon>
        <taxon>Sphingomonadaceae</taxon>
        <taxon>Sphingopyxis</taxon>
    </lineage>
</organism>
<name>A0A1T5BD06_9SPHN</name>
<reference evidence="2" key="1">
    <citation type="submission" date="2017-02" db="EMBL/GenBank/DDBJ databases">
        <authorList>
            <person name="Varghese N."/>
            <person name="Submissions S."/>
        </authorList>
    </citation>
    <scope>NUCLEOTIDE SEQUENCE [LARGE SCALE GENOMIC DNA]</scope>
    <source>
        <strain evidence="2">R11H</strain>
    </source>
</reference>
<dbReference type="AlphaFoldDB" id="A0A1T5BD06"/>
<protein>
    <submittedName>
        <fullName evidence="1">Uncharacterized protein</fullName>
    </submittedName>
</protein>
<evidence type="ECO:0000313" key="2">
    <source>
        <dbReference type="Proteomes" id="UP000190044"/>
    </source>
</evidence>
<proteinExistence type="predicted"/>
<dbReference type="RefSeq" id="WP_176141529.1">
    <property type="nucleotide sequence ID" value="NZ_FUYP01000006.1"/>
</dbReference>
<dbReference type="EMBL" id="FUYP01000006">
    <property type="protein sequence ID" value="SKB45108.1"/>
    <property type="molecule type" value="Genomic_DNA"/>
</dbReference>